<dbReference type="GeneID" id="44998736"/>
<dbReference type="AlphaFoldDB" id="Q97GV8"/>
<dbReference type="RefSeq" id="WP_010965555.1">
    <property type="nucleotide sequence ID" value="NC_003030.1"/>
</dbReference>
<accession>Q97GV8</accession>
<dbReference type="PATRIC" id="fig|272562.8.peg.2458"/>
<protein>
    <submittedName>
        <fullName evidence="1">Uncharacterized protein</fullName>
    </submittedName>
</protein>
<dbReference type="EMBL" id="AE001437">
    <property type="protein sequence ID" value="AAK80214.1"/>
    <property type="molecule type" value="Genomic_DNA"/>
</dbReference>
<dbReference type="OrthoDB" id="1747159at2"/>
<name>Q97GV8_CLOAB</name>
<evidence type="ECO:0000313" key="1">
    <source>
        <dbReference type="EMBL" id="AAK80214.1"/>
    </source>
</evidence>
<reference evidence="1 2" key="1">
    <citation type="journal article" date="2001" name="J. Bacteriol.">
        <title>Genome sequence and comparative analysis of the solvent-producing bacterium Clostridium acetobutylicum.</title>
        <authorList>
            <person name="Nolling J."/>
            <person name="Breton G."/>
            <person name="Omelchenko M.V."/>
            <person name="Makarova K.S."/>
            <person name="Zeng Q."/>
            <person name="Gibson R."/>
            <person name="Lee H.M."/>
            <person name="Dubois J."/>
            <person name="Qiu D."/>
            <person name="Hitti J."/>
            <person name="Wolf Y.I."/>
            <person name="Tatusov R.L."/>
            <person name="Sabathe F."/>
            <person name="Doucette-Stamm L."/>
            <person name="Soucaille P."/>
            <person name="Daly M.J."/>
            <person name="Bennett G.N."/>
            <person name="Koonin E.V."/>
            <person name="Smith D.R."/>
        </authorList>
    </citation>
    <scope>NUCLEOTIDE SEQUENCE [LARGE SCALE GENOMIC DNA]</scope>
    <source>
        <strain evidence="2">ATCC 824 / DSM 792 / JCM 1419 / LMG 5710 / VKM B-1787</strain>
    </source>
</reference>
<dbReference type="STRING" id="272562.CA_C2257"/>
<dbReference type="KEGG" id="cac:CA_C2257"/>
<gene>
    <name evidence="1" type="ordered locus">CA_C2257</name>
</gene>
<dbReference type="HOGENOM" id="CLU_857140_0_0_9"/>
<dbReference type="PIR" id="C97178">
    <property type="entry name" value="C97178"/>
</dbReference>
<sequence>MDDLDIFQFNEQYFRPSKLTAINIKDFDYTFFDKYWNEDYNKINLPSSFFTSPENTLINYFSILREASMISKGGCGSIGNSLAPYPISYNFLTEDFKKRVNYKSYIRYFNDIGHINLIKLNKLYNTNSSSNYRYFFEVETIEPSVNGNTSFAYYYGFIDLTLDGENYKISDIDIRGEDFLCAPYHGWSHNAELYVDTTYGSWCHLIKERHSTEKDGYTKNIYVTGTDGKEYKFQFVQLTNGTDVQVNQFVKNSSGNFVPTIIDVNKCLPRFKRFTRYIKCPFKFR</sequence>
<evidence type="ECO:0000313" key="2">
    <source>
        <dbReference type="Proteomes" id="UP000000814"/>
    </source>
</evidence>
<dbReference type="Proteomes" id="UP000000814">
    <property type="component" value="Chromosome"/>
</dbReference>
<organism evidence="1 2">
    <name type="scientific">Clostridium acetobutylicum (strain ATCC 824 / DSM 792 / JCM 1419 / IAM 19013 / LMG 5710 / NBRC 13948 / NRRL B-527 / VKM B-1787 / 2291 / W)</name>
    <dbReference type="NCBI Taxonomy" id="272562"/>
    <lineage>
        <taxon>Bacteria</taxon>
        <taxon>Bacillati</taxon>
        <taxon>Bacillota</taxon>
        <taxon>Clostridia</taxon>
        <taxon>Eubacteriales</taxon>
        <taxon>Clostridiaceae</taxon>
        <taxon>Clostridium</taxon>
    </lineage>
</organism>
<proteinExistence type="predicted"/>
<keyword evidence="2" id="KW-1185">Reference proteome</keyword>
<dbReference type="eggNOG" id="ENOG5033CE6">
    <property type="taxonomic scope" value="Bacteria"/>
</dbReference>